<dbReference type="InterPro" id="IPR025491">
    <property type="entry name" value="DUF4382"/>
</dbReference>
<sequence length="255" mass="26869">MKKIFLLFTAAASLFLASCNDDDSSSNAQYSYKVRMTDAPGPYDAVYIDVRGVEVIGSNGTTMTLDTEAQVYNLLDLSNGVSIEIASDMVETPNVNQVRLILGTNNSVVVDGQTYPLSTPSAQQSGLKINVNQQLEANVANTLLIDFDAHQSVVEEGNGTYSLKPVLRMVESDIQGSISGSLSVTAVNATITAESTTGATYTTVVNENGAFQLVGLNAGTYTVTITPESPLLPEIITNVQVTAGSETALGIVSLD</sequence>
<gene>
    <name evidence="3" type="ORF">GOQ30_12655</name>
</gene>
<dbReference type="InterPro" id="IPR013784">
    <property type="entry name" value="Carb-bd-like_fold"/>
</dbReference>
<evidence type="ECO:0000313" key="3">
    <source>
        <dbReference type="EMBL" id="MVO10014.1"/>
    </source>
</evidence>
<proteinExistence type="predicted"/>
<dbReference type="AlphaFoldDB" id="A0A6I4IT26"/>
<evidence type="ECO:0000313" key="4">
    <source>
        <dbReference type="Proteomes" id="UP000431264"/>
    </source>
</evidence>
<dbReference type="SUPFAM" id="SSF49452">
    <property type="entry name" value="Starch-binding domain-like"/>
    <property type="match status" value="1"/>
</dbReference>
<dbReference type="Proteomes" id="UP000431264">
    <property type="component" value="Unassembled WGS sequence"/>
</dbReference>
<feature type="signal peptide" evidence="1">
    <location>
        <begin position="1"/>
        <end position="21"/>
    </location>
</feature>
<name>A0A6I4IT26_9FLAO</name>
<dbReference type="Gene3D" id="2.60.40.1120">
    <property type="entry name" value="Carboxypeptidase-like, regulatory domain"/>
    <property type="match status" value="1"/>
</dbReference>
<accession>A0A6I4IT26</accession>
<dbReference type="Pfam" id="PF14321">
    <property type="entry name" value="DUF4382"/>
    <property type="match status" value="1"/>
</dbReference>
<feature type="chain" id="PRO_5026033238" evidence="1">
    <location>
        <begin position="22"/>
        <end position="255"/>
    </location>
</feature>
<keyword evidence="4" id="KW-1185">Reference proteome</keyword>
<dbReference type="Pfam" id="PF13620">
    <property type="entry name" value="CarboxypepD_reg"/>
    <property type="match status" value="1"/>
</dbReference>
<keyword evidence="1" id="KW-0732">Signal</keyword>
<protein>
    <submittedName>
        <fullName evidence="3">DUF4382 domain-containing protein</fullName>
    </submittedName>
</protein>
<dbReference type="GO" id="GO:0030246">
    <property type="term" value="F:carbohydrate binding"/>
    <property type="evidence" value="ECO:0007669"/>
    <property type="project" value="InterPro"/>
</dbReference>
<evidence type="ECO:0000256" key="1">
    <source>
        <dbReference type="SAM" id="SignalP"/>
    </source>
</evidence>
<dbReference type="EMBL" id="WQLW01000009">
    <property type="protein sequence ID" value="MVO10014.1"/>
    <property type="molecule type" value="Genomic_DNA"/>
</dbReference>
<reference evidence="4" key="1">
    <citation type="submission" date="2019-05" db="EMBL/GenBank/DDBJ databases">
        <title>Flavobacterium profundi sp. nov., isolated from a deep-sea seamount.</title>
        <authorList>
            <person name="Zhang D.-C."/>
        </authorList>
    </citation>
    <scope>NUCLEOTIDE SEQUENCE [LARGE SCALE GENOMIC DNA]</scope>
    <source>
        <strain evidence="4">TP390</strain>
    </source>
</reference>
<organism evidence="3 4">
    <name type="scientific">Flavobacterium profundi</name>
    <dbReference type="NCBI Taxonomy" id="1774945"/>
    <lineage>
        <taxon>Bacteria</taxon>
        <taxon>Pseudomonadati</taxon>
        <taxon>Bacteroidota</taxon>
        <taxon>Flavobacteriia</taxon>
        <taxon>Flavobacteriales</taxon>
        <taxon>Flavobacteriaceae</taxon>
        <taxon>Flavobacterium</taxon>
    </lineage>
</organism>
<dbReference type="PROSITE" id="PS51257">
    <property type="entry name" value="PROKAR_LIPOPROTEIN"/>
    <property type="match status" value="1"/>
</dbReference>
<comment type="caution">
    <text evidence="3">The sequence shown here is derived from an EMBL/GenBank/DDBJ whole genome shotgun (WGS) entry which is preliminary data.</text>
</comment>
<evidence type="ECO:0000259" key="2">
    <source>
        <dbReference type="Pfam" id="PF14321"/>
    </source>
</evidence>
<dbReference type="OrthoDB" id="2111471at2"/>
<feature type="domain" description="DUF4382" evidence="2">
    <location>
        <begin position="33"/>
        <end position="165"/>
    </location>
</feature>
<dbReference type="RefSeq" id="WP_140998381.1">
    <property type="nucleotide sequence ID" value="NZ_VDCZ01000009.1"/>
</dbReference>